<accession>A0A2P2HZ46</accession>
<dbReference type="InterPro" id="IPR037518">
    <property type="entry name" value="MPN"/>
</dbReference>
<keyword evidence="3" id="KW-0736">Signalosome</keyword>
<dbReference type="GO" id="GO:0008180">
    <property type="term" value="C:COP9 signalosome"/>
    <property type="evidence" value="ECO:0007669"/>
    <property type="project" value="UniProtKB-UniRule"/>
</dbReference>
<dbReference type="CDD" id="cd08063">
    <property type="entry name" value="MPN_CSN6"/>
    <property type="match status" value="1"/>
</dbReference>
<evidence type="ECO:0000256" key="4">
    <source>
        <dbReference type="SAM" id="MobiDB-lite"/>
    </source>
</evidence>
<sequence>MSSTMEVDEDATAATPSSSSEKKAQPVDGTASTNRGVMVGGSVSVSLHPLVLLNVSDHWTRQKAQQISQDGGPPYNNQVYGAIIGKQTGREVEIMNSFELFYDVVGGLVILSKDYYRVKEEQYKQVFSDMDLLGWYTTGGEANEKDVDLHKQVCELVEGPLLLKLEPSGGRAGELGVSVYESVVVGAGTTDIMLVQLNYTLATEEAERVGVDHVARMASHNTTDQSNVSDNLHAQCSAIRMLVSRVHVVLSYVEACERGELPMDHELMRLISSLAHRLPLLDTEHFNEQFFTQSNDVALLAYLGAITKSCNSCNRFLNRFNLLHERLSLGRKMRGLFF</sequence>
<reference evidence="6" key="2">
    <citation type="journal article" date="2018" name="Biosci. Biotechnol. Biochem.">
        <title>Polysaccharide hydrolase of the hadal zone amphipods Hirondellea gigas.</title>
        <authorList>
            <person name="Kobayashi H."/>
            <person name="Nagahama T."/>
            <person name="Arai W."/>
            <person name="Sasagawa Y."/>
            <person name="Umeda M."/>
            <person name="Hayashi T."/>
            <person name="Nikaido I."/>
            <person name="Watanabe H."/>
            <person name="Oguri K."/>
            <person name="Kitazato H."/>
            <person name="Fujioka K."/>
            <person name="Kido Y."/>
            <person name="Takami H."/>
        </authorList>
    </citation>
    <scope>NUCLEOTIDE SEQUENCE</scope>
    <source>
        <tissue evidence="6">Whole body</tissue>
    </source>
</reference>
<dbReference type="InterPro" id="IPR000555">
    <property type="entry name" value="JAMM/MPN+_dom"/>
</dbReference>
<dbReference type="PROSITE" id="PS50249">
    <property type="entry name" value="MPN"/>
    <property type="match status" value="1"/>
</dbReference>
<proteinExistence type="evidence at transcript level"/>
<dbReference type="InterPro" id="IPR033859">
    <property type="entry name" value="MPN_CSN6"/>
</dbReference>
<evidence type="ECO:0000256" key="1">
    <source>
        <dbReference type="ARBA" id="ARBA00010893"/>
    </source>
</evidence>
<dbReference type="PANTHER" id="PTHR10540">
    <property type="entry name" value="EUKARYOTIC TRANSLATION INITIATION FACTOR 3 SUBUNIT F-RELATED"/>
    <property type="match status" value="1"/>
</dbReference>
<dbReference type="AlphaFoldDB" id="A0A2P2HZ46"/>
<evidence type="ECO:0000313" key="7">
    <source>
        <dbReference type="EMBL" id="LAC20986.1"/>
    </source>
</evidence>
<dbReference type="EMBL" id="IACF01001341">
    <property type="protein sequence ID" value="LAB67051.1"/>
    <property type="molecule type" value="mRNA"/>
</dbReference>
<dbReference type="InterPro" id="IPR024969">
    <property type="entry name" value="EIF3F/CSN6-like_C"/>
</dbReference>
<dbReference type="GO" id="GO:0008237">
    <property type="term" value="F:metallopeptidase activity"/>
    <property type="evidence" value="ECO:0007669"/>
    <property type="project" value="InterPro"/>
</dbReference>
<dbReference type="GO" id="GO:0005737">
    <property type="term" value="C:cytoplasm"/>
    <property type="evidence" value="ECO:0007669"/>
    <property type="project" value="UniProtKB-SubCell"/>
</dbReference>
<comment type="similarity">
    <text evidence="1 3">Belongs to the peptidase M67A family. CSN6 subfamily.</text>
</comment>
<dbReference type="Pfam" id="PF01398">
    <property type="entry name" value="JAB"/>
    <property type="match status" value="1"/>
</dbReference>
<evidence type="ECO:0000256" key="3">
    <source>
        <dbReference type="RuleBase" id="RU367006"/>
    </source>
</evidence>
<comment type="subcellular location">
    <subcellularLocation>
        <location evidence="3">Cytoplasm</location>
    </subcellularLocation>
    <subcellularLocation>
        <location evidence="3">Nucleus</location>
    </subcellularLocation>
</comment>
<name>A0A2P2HZ46_9CRUS</name>
<dbReference type="GO" id="GO:0000338">
    <property type="term" value="P:protein deneddylation"/>
    <property type="evidence" value="ECO:0007669"/>
    <property type="project" value="InterPro"/>
</dbReference>
<dbReference type="Pfam" id="PF13012">
    <property type="entry name" value="MitMem_reg"/>
    <property type="match status" value="1"/>
</dbReference>
<reference evidence="7" key="1">
    <citation type="submission" date="2017-11" db="EMBL/GenBank/DDBJ databases">
        <title>The sensing device of the deep-sea amphipod.</title>
        <authorList>
            <person name="Kobayashi H."/>
            <person name="Nagahama T."/>
            <person name="Arai W."/>
            <person name="Sasagawa Y."/>
            <person name="Umeda M."/>
            <person name="Hayashi T."/>
            <person name="Nikaido I."/>
            <person name="Watanabe H."/>
            <person name="Oguri K."/>
            <person name="Kitazato H."/>
            <person name="Fujioka K."/>
            <person name="Kido Y."/>
            <person name="Takami H."/>
        </authorList>
    </citation>
    <scope>NUCLEOTIDE SEQUENCE</scope>
    <source>
        <tissue evidence="7">Whole body</tissue>
    </source>
</reference>
<dbReference type="SMART" id="SM00232">
    <property type="entry name" value="JAB_MPN"/>
    <property type="match status" value="1"/>
</dbReference>
<keyword evidence="3" id="KW-0539">Nucleus</keyword>
<protein>
    <recommendedName>
        <fullName evidence="2 3">COP9 signalosome complex subunit 6</fullName>
    </recommendedName>
</protein>
<feature type="compositionally biased region" description="Acidic residues" evidence="4">
    <location>
        <begin position="1"/>
        <end position="11"/>
    </location>
</feature>
<feature type="region of interest" description="Disordered" evidence="4">
    <location>
        <begin position="1"/>
        <end position="35"/>
    </location>
</feature>
<comment type="function">
    <text evidence="3">Component of the COP9 signalosome complex (CSN), a complex involved in various cellular and developmental processes.</text>
</comment>
<organism evidence="6">
    <name type="scientific">Hirondellea gigas</name>
    <dbReference type="NCBI Taxonomy" id="1518452"/>
    <lineage>
        <taxon>Eukaryota</taxon>
        <taxon>Metazoa</taxon>
        <taxon>Ecdysozoa</taxon>
        <taxon>Arthropoda</taxon>
        <taxon>Crustacea</taxon>
        <taxon>Multicrustacea</taxon>
        <taxon>Malacostraca</taxon>
        <taxon>Eumalacostraca</taxon>
        <taxon>Peracarida</taxon>
        <taxon>Amphipoda</taxon>
        <taxon>Amphilochidea</taxon>
        <taxon>Lysianassida</taxon>
        <taxon>Lysianassidira</taxon>
        <taxon>Lysianassoidea</taxon>
        <taxon>Lysianassidae</taxon>
        <taxon>Hirondellea</taxon>
    </lineage>
</organism>
<evidence type="ECO:0000259" key="5">
    <source>
        <dbReference type="PROSITE" id="PS50249"/>
    </source>
</evidence>
<feature type="domain" description="MPN" evidence="5">
    <location>
        <begin position="45"/>
        <end position="186"/>
    </location>
</feature>
<dbReference type="EMBL" id="IACT01001645">
    <property type="protein sequence ID" value="LAC20986.1"/>
    <property type="molecule type" value="mRNA"/>
</dbReference>
<dbReference type="PANTHER" id="PTHR10540:SF8">
    <property type="entry name" value="COP9 SIGNALOSOME COMPLEX SUBUNIT 6"/>
    <property type="match status" value="1"/>
</dbReference>
<evidence type="ECO:0000256" key="2">
    <source>
        <dbReference type="ARBA" id="ARBA00014871"/>
    </source>
</evidence>
<evidence type="ECO:0000313" key="6">
    <source>
        <dbReference type="EMBL" id="LAB67051.1"/>
    </source>
</evidence>
<dbReference type="Gene3D" id="3.40.140.10">
    <property type="entry name" value="Cytidine Deaminase, domain 2"/>
    <property type="match status" value="1"/>
</dbReference>
<keyword evidence="3" id="KW-0963">Cytoplasm</keyword>